<dbReference type="PANTHER" id="PTHR21621">
    <property type="entry name" value="RIBOSOMAL PROTEIN S6 MODIFICATION PROTEIN"/>
    <property type="match status" value="1"/>
</dbReference>
<dbReference type="InterPro" id="IPR048936">
    <property type="entry name" value="MvdD-like_ATPgrasp"/>
</dbReference>
<sequence>MILIVTSKRDGHVDAVAKHISETRVPWVRINIEDFATNVEVDVHPTKGAGRLFVKDSGKEVMLEDIGAVWYRKPDPVAVQHFEIGDPAALDYVEAEFNEVVHGLYALLDRAYWINNPLRTRIAHRKLLQLKTAAKVGFAVPQTIVTNRPAAALDFAHQVNGDLAIKSLGAICVTRMEAEQARQYGIFTRRITDNEMKEHRDKIGHMPTLFQEFIEKEAELRITCVGDEVFACEIRGRPGDVTNDDYRFDTPNLPHEAVERPDLTDRMHAYMKAFGLHFGCFDFIVPKGGGEPVFLEMNPNGQWLWVQLRTGQDIG</sequence>
<name>A0ABV2DIB0_9HYPH</name>
<dbReference type="Proteomes" id="UP001548832">
    <property type="component" value="Unassembled WGS sequence"/>
</dbReference>
<dbReference type="PANTHER" id="PTHR21621:SF0">
    <property type="entry name" value="BETA-CITRYLGLUTAMATE SYNTHASE B-RELATED"/>
    <property type="match status" value="1"/>
</dbReference>
<accession>A0ABV2DIB0</accession>
<protein>
    <submittedName>
        <fullName evidence="2">MvdC/MvdD family ATP grasp protein</fullName>
    </submittedName>
</protein>
<proteinExistence type="predicted"/>
<dbReference type="Pfam" id="PF21068">
    <property type="entry name" value="ATPgraspMvdD"/>
    <property type="match status" value="1"/>
</dbReference>
<dbReference type="SUPFAM" id="SSF56059">
    <property type="entry name" value="Glutathione synthetase ATP-binding domain-like"/>
    <property type="match status" value="1"/>
</dbReference>
<evidence type="ECO:0000313" key="3">
    <source>
        <dbReference type="Proteomes" id="UP001548832"/>
    </source>
</evidence>
<dbReference type="Gene3D" id="3.30.470.20">
    <property type="entry name" value="ATP-grasp fold, B domain"/>
    <property type="match status" value="1"/>
</dbReference>
<evidence type="ECO:0000259" key="1">
    <source>
        <dbReference type="Pfam" id="PF21068"/>
    </source>
</evidence>
<organism evidence="2 3">
    <name type="scientific">Mesorhizobium shangrilense</name>
    <dbReference type="NCBI Taxonomy" id="460060"/>
    <lineage>
        <taxon>Bacteria</taxon>
        <taxon>Pseudomonadati</taxon>
        <taxon>Pseudomonadota</taxon>
        <taxon>Alphaproteobacteria</taxon>
        <taxon>Hyphomicrobiales</taxon>
        <taxon>Phyllobacteriaceae</taxon>
        <taxon>Mesorhizobium</taxon>
    </lineage>
</organism>
<keyword evidence="3" id="KW-1185">Reference proteome</keyword>
<evidence type="ECO:0000313" key="2">
    <source>
        <dbReference type="EMBL" id="MET2829780.1"/>
    </source>
</evidence>
<dbReference type="RefSeq" id="WP_354461697.1">
    <property type="nucleotide sequence ID" value="NZ_JBEWSZ010000001.1"/>
</dbReference>
<comment type="caution">
    <text evidence="2">The sequence shown here is derived from an EMBL/GenBank/DDBJ whole genome shotgun (WGS) entry which is preliminary data.</text>
</comment>
<dbReference type="EMBL" id="JBEWSZ010000001">
    <property type="protein sequence ID" value="MET2829780.1"/>
    <property type="molecule type" value="Genomic_DNA"/>
</dbReference>
<feature type="domain" description="MvdD-like pre-ATP grasp" evidence="1">
    <location>
        <begin position="1"/>
        <end position="116"/>
    </location>
</feature>
<reference evidence="2 3" key="1">
    <citation type="submission" date="2024-06" db="EMBL/GenBank/DDBJ databases">
        <authorList>
            <person name="Kim D.-U."/>
        </authorList>
    </citation>
    <scope>NUCLEOTIDE SEQUENCE [LARGE SCALE GENOMIC DNA]</scope>
    <source>
        <strain evidence="2 3">KACC15460</strain>
    </source>
</reference>
<gene>
    <name evidence="2" type="ORF">ABVQ20_22660</name>
</gene>